<dbReference type="InterPro" id="IPR012854">
    <property type="entry name" value="Cu_amine_oxidase-like_N"/>
</dbReference>
<feature type="compositionally biased region" description="Low complexity" evidence="1">
    <location>
        <begin position="81"/>
        <end position="90"/>
    </location>
</feature>
<dbReference type="AlphaFoldDB" id="A0A9D1LM87"/>
<evidence type="ECO:0000313" key="4">
    <source>
        <dbReference type="Proteomes" id="UP000824073"/>
    </source>
</evidence>
<feature type="compositionally biased region" description="Low complexity" evidence="1">
    <location>
        <begin position="58"/>
        <end position="71"/>
    </location>
</feature>
<evidence type="ECO:0000259" key="2">
    <source>
        <dbReference type="Pfam" id="PF07833"/>
    </source>
</evidence>
<evidence type="ECO:0000256" key="1">
    <source>
        <dbReference type="SAM" id="MobiDB-lite"/>
    </source>
</evidence>
<comment type="caution">
    <text evidence="3">The sequence shown here is derived from an EMBL/GenBank/DDBJ whole genome shotgun (WGS) entry which is preliminary data.</text>
</comment>
<dbReference type="EMBL" id="DVMR01000067">
    <property type="protein sequence ID" value="HIU44458.1"/>
    <property type="molecule type" value="Genomic_DNA"/>
</dbReference>
<reference evidence="3" key="1">
    <citation type="submission" date="2020-10" db="EMBL/GenBank/DDBJ databases">
        <authorList>
            <person name="Gilroy R."/>
        </authorList>
    </citation>
    <scope>NUCLEOTIDE SEQUENCE</scope>
    <source>
        <strain evidence="3">CHK191-8634</strain>
    </source>
</reference>
<proteinExistence type="predicted"/>
<organism evidence="3 4">
    <name type="scientific">Candidatus Ventrousia excrementavium</name>
    <dbReference type="NCBI Taxonomy" id="2840961"/>
    <lineage>
        <taxon>Bacteria</taxon>
        <taxon>Bacillati</taxon>
        <taxon>Bacillota</taxon>
        <taxon>Clostridia</taxon>
        <taxon>Eubacteriales</taxon>
        <taxon>Clostridiaceae</taxon>
        <taxon>Clostridiaceae incertae sedis</taxon>
        <taxon>Candidatus Ventrousia</taxon>
    </lineage>
</organism>
<evidence type="ECO:0000313" key="3">
    <source>
        <dbReference type="EMBL" id="HIU44458.1"/>
    </source>
</evidence>
<gene>
    <name evidence="3" type="ORF">IAB67_09200</name>
</gene>
<dbReference type="Pfam" id="PF07833">
    <property type="entry name" value="Cu_amine_oxidN1"/>
    <property type="match status" value="1"/>
</dbReference>
<protein>
    <recommendedName>
        <fullName evidence="2">Copper amine oxidase-like N-terminal domain-containing protein</fullName>
    </recommendedName>
</protein>
<dbReference type="InterPro" id="IPR036582">
    <property type="entry name" value="Mao_N_sf"/>
</dbReference>
<reference evidence="3" key="2">
    <citation type="journal article" date="2021" name="PeerJ">
        <title>Extensive microbial diversity within the chicken gut microbiome revealed by metagenomics and culture.</title>
        <authorList>
            <person name="Gilroy R."/>
            <person name="Ravi A."/>
            <person name="Getino M."/>
            <person name="Pursley I."/>
            <person name="Horton D.L."/>
            <person name="Alikhan N.F."/>
            <person name="Baker D."/>
            <person name="Gharbi K."/>
            <person name="Hall N."/>
            <person name="Watson M."/>
            <person name="Adriaenssens E.M."/>
            <person name="Foster-Nyarko E."/>
            <person name="Jarju S."/>
            <person name="Secka A."/>
            <person name="Antonio M."/>
            <person name="Oren A."/>
            <person name="Chaudhuri R.R."/>
            <person name="La Ragione R."/>
            <person name="Hildebrand F."/>
            <person name="Pallen M.J."/>
        </authorList>
    </citation>
    <scope>NUCLEOTIDE SEQUENCE</scope>
    <source>
        <strain evidence="3">CHK191-8634</strain>
    </source>
</reference>
<name>A0A9D1LM87_9CLOT</name>
<sequence length="419" mass="44248">MNGKLRQYLTLLLLSVFIMGVFCPSVMLASENLDQNSPAGNAEDTDTQIDENGQNEQTAEPATDDPTAPADNSAEEPAEPAEPAGPTEPTEPTEPAEPEKTLEQLRDELMAILGESEETQTILAEINRLIALGDPNGTLRTYLEGSIRLHQMQYEMEQLQSQLGQLAASDAGLAAIDDAAAAIGVVDDLLLRVETDISEAAARLMENAGYDGTGELAEMASAALAYVDGTETGRNLAVILLMTDLQNSGLLTDTGLVTASDEIRASLSQLAAAGATLSSAQRARLESESQAIAGRANNAEALSPDWLVTAGNSLQLTAPVFTYNGSIMLSLADAAAFAGGQVIEMTDNDAVVIQAPGMVLEMVKGSSDAYLNDKLLKMPAALLSFDGVCYVPLDTVLSGCGMTRMTIDNYHLIYEVRQG</sequence>
<accession>A0A9D1LM87</accession>
<feature type="domain" description="Copper amine oxidase-like N-terminal" evidence="2">
    <location>
        <begin position="310"/>
        <end position="403"/>
    </location>
</feature>
<dbReference type="Proteomes" id="UP000824073">
    <property type="component" value="Unassembled WGS sequence"/>
</dbReference>
<dbReference type="SUPFAM" id="SSF55383">
    <property type="entry name" value="Copper amine oxidase, domain N"/>
    <property type="match status" value="1"/>
</dbReference>
<feature type="region of interest" description="Disordered" evidence="1">
    <location>
        <begin position="34"/>
        <end position="99"/>
    </location>
</feature>